<dbReference type="EMBL" id="JACEIK010000866">
    <property type="protein sequence ID" value="MCD7463124.1"/>
    <property type="molecule type" value="Genomic_DNA"/>
</dbReference>
<gene>
    <name evidence="1" type="ORF">HAX54_049998</name>
</gene>
<name>A0ABS8SVR0_DATST</name>
<comment type="caution">
    <text evidence="1">The sequence shown here is derived from an EMBL/GenBank/DDBJ whole genome shotgun (WGS) entry which is preliminary data.</text>
</comment>
<reference evidence="1 2" key="1">
    <citation type="journal article" date="2021" name="BMC Genomics">
        <title>Datura genome reveals duplications of psychoactive alkaloid biosynthetic genes and high mutation rate following tissue culture.</title>
        <authorList>
            <person name="Rajewski A."/>
            <person name="Carter-House D."/>
            <person name="Stajich J."/>
            <person name="Litt A."/>
        </authorList>
    </citation>
    <scope>NUCLEOTIDE SEQUENCE [LARGE SCALE GENOMIC DNA]</scope>
    <source>
        <strain evidence="1">AR-01</strain>
    </source>
</reference>
<sequence>FRSKPRLGIFVAGGSTGDQPVKASVRVTRQWVKRTTVPAVKVSPDDYLLTMEKWGVGRDERTSRGAVLAVTDVGAWEASWAFQWMAELEDYCMPPSGRLLGLWRLMGRPGRLRRSDYDR</sequence>
<proteinExistence type="predicted"/>
<protein>
    <submittedName>
        <fullName evidence="1">Uncharacterized protein</fullName>
    </submittedName>
</protein>
<evidence type="ECO:0000313" key="1">
    <source>
        <dbReference type="EMBL" id="MCD7463124.1"/>
    </source>
</evidence>
<keyword evidence="2" id="KW-1185">Reference proteome</keyword>
<accession>A0ABS8SVR0</accession>
<evidence type="ECO:0000313" key="2">
    <source>
        <dbReference type="Proteomes" id="UP000823775"/>
    </source>
</evidence>
<feature type="non-terminal residue" evidence="1">
    <location>
        <position position="1"/>
    </location>
</feature>
<dbReference type="Proteomes" id="UP000823775">
    <property type="component" value="Unassembled WGS sequence"/>
</dbReference>
<organism evidence="1 2">
    <name type="scientific">Datura stramonium</name>
    <name type="common">Jimsonweed</name>
    <name type="synonym">Common thornapple</name>
    <dbReference type="NCBI Taxonomy" id="4076"/>
    <lineage>
        <taxon>Eukaryota</taxon>
        <taxon>Viridiplantae</taxon>
        <taxon>Streptophyta</taxon>
        <taxon>Embryophyta</taxon>
        <taxon>Tracheophyta</taxon>
        <taxon>Spermatophyta</taxon>
        <taxon>Magnoliopsida</taxon>
        <taxon>eudicotyledons</taxon>
        <taxon>Gunneridae</taxon>
        <taxon>Pentapetalae</taxon>
        <taxon>asterids</taxon>
        <taxon>lamiids</taxon>
        <taxon>Solanales</taxon>
        <taxon>Solanaceae</taxon>
        <taxon>Solanoideae</taxon>
        <taxon>Datureae</taxon>
        <taxon>Datura</taxon>
    </lineage>
</organism>